<reference evidence="2" key="1">
    <citation type="submission" date="2022-11" db="UniProtKB">
        <authorList>
            <consortium name="WormBaseParasite"/>
        </authorList>
    </citation>
    <scope>IDENTIFICATION</scope>
</reference>
<name>A0A914DP13_9BILA</name>
<dbReference type="AlphaFoldDB" id="A0A914DP13"/>
<keyword evidence="1" id="KW-1185">Reference proteome</keyword>
<proteinExistence type="predicted"/>
<dbReference type="WBParaSite" id="ACRNAN_scaffold3252.g32955.t1">
    <property type="protein sequence ID" value="ACRNAN_scaffold3252.g32955.t1"/>
    <property type="gene ID" value="ACRNAN_scaffold3252.g32955"/>
</dbReference>
<sequence>MKKRIETYDEEIKKAQELKSNATTSREKLLCEKDFILPQLLEILKGRRLVCIRAIGIGTLYRFNPCFTTTSALQLTLVLFIKQHFPEAIVTYQELEVHEIETKWLASKGITVLPTSDLKTIPHEYVFEDENAVTLCVKIGLCYFHHENVLLSYWSLNKMRNFIEISNDYCWGAHKGTVMEPYWEELSEKLSFPKLENCNSFKKCDRQHGREDENTACVSNAFCYGHLYFTWLKSDVEELPEVVEFQGKHLVIGDIRNKENIKK</sequence>
<evidence type="ECO:0000313" key="2">
    <source>
        <dbReference type="WBParaSite" id="ACRNAN_scaffold3252.g32955.t1"/>
    </source>
</evidence>
<organism evidence="1 2">
    <name type="scientific">Acrobeloides nanus</name>
    <dbReference type="NCBI Taxonomy" id="290746"/>
    <lineage>
        <taxon>Eukaryota</taxon>
        <taxon>Metazoa</taxon>
        <taxon>Ecdysozoa</taxon>
        <taxon>Nematoda</taxon>
        <taxon>Chromadorea</taxon>
        <taxon>Rhabditida</taxon>
        <taxon>Tylenchina</taxon>
        <taxon>Cephalobomorpha</taxon>
        <taxon>Cephaloboidea</taxon>
        <taxon>Cephalobidae</taxon>
        <taxon>Acrobeloides</taxon>
    </lineage>
</organism>
<dbReference type="Proteomes" id="UP000887540">
    <property type="component" value="Unplaced"/>
</dbReference>
<accession>A0A914DP13</accession>
<protein>
    <submittedName>
        <fullName evidence="2">SRR1-like domain-containing protein</fullName>
    </submittedName>
</protein>
<evidence type="ECO:0000313" key="1">
    <source>
        <dbReference type="Proteomes" id="UP000887540"/>
    </source>
</evidence>